<feature type="transmembrane region" description="Helical" evidence="1">
    <location>
        <begin position="36"/>
        <end position="54"/>
    </location>
</feature>
<feature type="transmembrane region" description="Helical" evidence="1">
    <location>
        <begin position="118"/>
        <end position="139"/>
    </location>
</feature>
<dbReference type="EMBL" id="JBHULE010000019">
    <property type="protein sequence ID" value="MFD2563567.1"/>
    <property type="molecule type" value="Genomic_DNA"/>
</dbReference>
<reference evidence="3" key="1">
    <citation type="journal article" date="2019" name="Int. J. Syst. Evol. Microbiol.">
        <title>The Global Catalogue of Microorganisms (GCM) 10K type strain sequencing project: providing services to taxonomists for standard genome sequencing and annotation.</title>
        <authorList>
            <consortium name="The Broad Institute Genomics Platform"/>
            <consortium name="The Broad Institute Genome Sequencing Center for Infectious Disease"/>
            <person name="Wu L."/>
            <person name="Ma J."/>
        </authorList>
    </citation>
    <scope>NUCLEOTIDE SEQUENCE [LARGE SCALE GENOMIC DNA]</scope>
    <source>
        <strain evidence="3">KCTC 52274</strain>
    </source>
</reference>
<evidence type="ECO:0008006" key="4">
    <source>
        <dbReference type="Google" id="ProtNLM"/>
    </source>
</evidence>
<keyword evidence="1" id="KW-0812">Transmembrane</keyword>
<accession>A0ABW5LGT4</accession>
<feature type="transmembrane region" description="Helical" evidence="1">
    <location>
        <begin position="335"/>
        <end position="354"/>
    </location>
</feature>
<organism evidence="2 3">
    <name type="scientific">Aquimarina rubra</name>
    <dbReference type="NCBI Taxonomy" id="1920033"/>
    <lineage>
        <taxon>Bacteria</taxon>
        <taxon>Pseudomonadati</taxon>
        <taxon>Bacteroidota</taxon>
        <taxon>Flavobacteriia</taxon>
        <taxon>Flavobacteriales</taxon>
        <taxon>Flavobacteriaceae</taxon>
        <taxon>Aquimarina</taxon>
    </lineage>
</organism>
<evidence type="ECO:0000313" key="3">
    <source>
        <dbReference type="Proteomes" id="UP001597319"/>
    </source>
</evidence>
<name>A0ABW5LGT4_9FLAO</name>
<keyword evidence="1" id="KW-0472">Membrane</keyword>
<proteinExistence type="predicted"/>
<feature type="transmembrane region" description="Helical" evidence="1">
    <location>
        <begin position="183"/>
        <end position="211"/>
    </location>
</feature>
<feature type="transmembrane region" description="Helical" evidence="1">
    <location>
        <begin position="223"/>
        <end position="248"/>
    </location>
</feature>
<protein>
    <recommendedName>
        <fullName evidence="4">O-antigen ligase domain-containing protein</fullName>
    </recommendedName>
</protein>
<evidence type="ECO:0000256" key="1">
    <source>
        <dbReference type="SAM" id="Phobius"/>
    </source>
</evidence>
<keyword evidence="3" id="KW-1185">Reference proteome</keyword>
<gene>
    <name evidence="2" type="ORF">ACFSR1_12885</name>
</gene>
<feature type="transmembrane region" description="Helical" evidence="1">
    <location>
        <begin position="12"/>
        <end position="30"/>
    </location>
</feature>
<comment type="caution">
    <text evidence="2">The sequence shown here is derived from an EMBL/GenBank/DDBJ whole genome shotgun (WGS) entry which is preliminary data.</text>
</comment>
<keyword evidence="1" id="KW-1133">Transmembrane helix</keyword>
<evidence type="ECO:0000313" key="2">
    <source>
        <dbReference type="EMBL" id="MFD2563567.1"/>
    </source>
</evidence>
<feature type="transmembrane region" description="Helical" evidence="1">
    <location>
        <begin position="90"/>
        <end position="106"/>
    </location>
</feature>
<sequence>MLKGILFKNGYTQYFLALIFLSDILTRIYIDQEIFVSKYIKTLITIVILCILFVKTERKLIFTLCISFVILIIGLYSKSFDFVLKNVAQFLKYYSGILFFSILITQDNNEIYRKYLETIFILFSLNILTAAIFEIQYLQTYHFSERFGYMPLFSSQNEYSFIAITSIVFFYQKLLHKSSVKNVLLLCITVIASLLVGTKVLYLFICLWFLYILFNSLGKIKSIFIISILILIIYFTKSYWIVFLETYFKPIIYIYREKGLIDSLSSLRVSFFENRFNLQMEEFETINYLFGGQNLLFKTEMSIIDIVLFFGVLGAVLYFYNYWKFVIKFLSLNRVSIFYGWSVCILSFIAGYYFESYSAQIYSVSFLYIYYFKPN</sequence>
<feature type="transmembrane region" description="Helical" evidence="1">
    <location>
        <begin position="303"/>
        <end position="323"/>
    </location>
</feature>
<dbReference type="RefSeq" id="WP_378293107.1">
    <property type="nucleotide sequence ID" value="NZ_JBHULE010000019.1"/>
</dbReference>
<feature type="transmembrane region" description="Helical" evidence="1">
    <location>
        <begin position="61"/>
        <end position="78"/>
    </location>
</feature>
<dbReference type="Proteomes" id="UP001597319">
    <property type="component" value="Unassembled WGS sequence"/>
</dbReference>
<feature type="transmembrane region" description="Helical" evidence="1">
    <location>
        <begin position="159"/>
        <end position="176"/>
    </location>
</feature>